<dbReference type="EMBL" id="CP036287">
    <property type="protein sequence ID" value="QDU69912.1"/>
    <property type="molecule type" value="Genomic_DNA"/>
</dbReference>
<evidence type="ECO:0000313" key="9">
    <source>
        <dbReference type="Proteomes" id="UP000316921"/>
    </source>
</evidence>
<dbReference type="InterPro" id="IPR013325">
    <property type="entry name" value="RNA_pol_sigma_r2"/>
</dbReference>
<dbReference type="SUPFAM" id="SSF88659">
    <property type="entry name" value="Sigma3 and sigma4 domains of RNA polymerase sigma factors"/>
    <property type="match status" value="1"/>
</dbReference>
<reference evidence="8 9" key="1">
    <citation type="submission" date="2019-02" db="EMBL/GenBank/DDBJ databases">
        <title>Deep-cultivation of Planctomycetes and their phenomic and genomic characterization uncovers novel biology.</title>
        <authorList>
            <person name="Wiegand S."/>
            <person name="Jogler M."/>
            <person name="Boedeker C."/>
            <person name="Pinto D."/>
            <person name="Vollmers J."/>
            <person name="Rivas-Marin E."/>
            <person name="Kohn T."/>
            <person name="Peeters S.H."/>
            <person name="Heuer A."/>
            <person name="Rast P."/>
            <person name="Oberbeckmann S."/>
            <person name="Bunk B."/>
            <person name="Jeske O."/>
            <person name="Meyerdierks A."/>
            <person name="Storesund J.E."/>
            <person name="Kallscheuer N."/>
            <person name="Luecker S."/>
            <person name="Lage O.M."/>
            <person name="Pohl T."/>
            <person name="Merkel B.J."/>
            <person name="Hornburger P."/>
            <person name="Mueller R.-W."/>
            <person name="Bruemmer F."/>
            <person name="Labrenz M."/>
            <person name="Spormann A.M."/>
            <person name="Op den Camp H."/>
            <person name="Overmann J."/>
            <person name="Amann R."/>
            <person name="Jetten M.S.M."/>
            <person name="Mascher T."/>
            <person name="Medema M.H."/>
            <person name="Devos D.P."/>
            <person name="Kaster A.-K."/>
            <person name="Ovreas L."/>
            <person name="Rohde M."/>
            <person name="Galperin M.Y."/>
            <person name="Jogler C."/>
        </authorList>
    </citation>
    <scope>NUCLEOTIDE SEQUENCE [LARGE SCALE GENOMIC DNA]</scope>
    <source>
        <strain evidence="8 9">Pla133</strain>
    </source>
</reference>
<evidence type="ECO:0000259" key="7">
    <source>
        <dbReference type="Pfam" id="PF08281"/>
    </source>
</evidence>
<dbReference type="InterPro" id="IPR008969">
    <property type="entry name" value="CarboxyPept-like_regulatory"/>
</dbReference>
<dbReference type="InterPro" id="IPR039425">
    <property type="entry name" value="RNA_pol_sigma-70-like"/>
</dbReference>
<dbReference type="SUPFAM" id="SSF49464">
    <property type="entry name" value="Carboxypeptidase regulatory domain-like"/>
    <property type="match status" value="1"/>
</dbReference>
<feature type="domain" description="RNA polymerase sigma-70 region 2" evidence="6">
    <location>
        <begin position="15"/>
        <end position="77"/>
    </location>
</feature>
<proteinExistence type="inferred from homology"/>
<comment type="similarity">
    <text evidence="1">Belongs to the sigma-70 factor family. ECF subfamily.</text>
</comment>
<dbReference type="PANTHER" id="PTHR43133:SF8">
    <property type="entry name" value="RNA POLYMERASE SIGMA FACTOR HI_1459-RELATED"/>
    <property type="match status" value="1"/>
</dbReference>
<dbReference type="InterPro" id="IPR013324">
    <property type="entry name" value="RNA_pol_sigma_r3/r4-like"/>
</dbReference>
<keyword evidence="2" id="KW-0805">Transcription regulation</keyword>
<dbReference type="Gene3D" id="1.10.10.10">
    <property type="entry name" value="Winged helix-like DNA-binding domain superfamily/Winged helix DNA-binding domain"/>
    <property type="match status" value="1"/>
</dbReference>
<evidence type="ECO:0000256" key="1">
    <source>
        <dbReference type="ARBA" id="ARBA00010641"/>
    </source>
</evidence>
<sequence length="840" mass="89328">MDTTARTIDPSELLEHADWMRALAKRLVLDSDFADDVVQEAWAAALARPPRQGVPLGAWLATVVRNKALVGRRTAGRRSARERDAARGEAIPSTAELSERAELQGLLAERIGRLPEPYREVVLLRYFEDLKPAAIAEHLGVPVNTVNTRHARAMDRMRRDLDALHGGDRRRWCLGLIPLAAMDRGGATLLSSLKTTVMGALIVSHPLKAAVASALLVVVAGGGLYAWNPTPPVEVPGAGEELGPVTLSTSSGVAPSAAVAVASSAPTAREEVAALDRVVRGRVTDLDGATVAGVAIRSFHEVQGGTVSELSATSGADGTFEWPLAADDDWPTLRAQADGYIGLRMRAPTGPDEPTQLRVTPLHRAPIEIRVTNLSSGETVPRFTLRCSTNFGALPDADQYLEGLRMETLDGLAAGEVEFAAGLPMVVRVELLAGAVRTVELEQVVTPMQGQPIQLQFEVDLDGPERAPGAVLATGRVIDAQTLQPVAGARIELLGLVDESEAIQTERQVQSMLDGHFRIAFDEGGPRGVVIANHPHYEPASLSFDGSGPIEVPMVRRASLRVRLVDGAGNNVAGGHLLLRSSSNAYVDYDGPLDERATTGPDGVAVFEHLRPGGYMIHALRDRNDADENAVVRRSLEIEAGVPLELELALGNSDQVTVTGTVTGVVDPPGAVVPYFLSHGADGTWVRGAPEGLQYRATDLRAGRYVVLLGPAIDDHMDEVLMAILPAVELSGEASQAMDLRYPALRFSGRLSGVDDPRSLTVIAMPVLPPGLAADLLGSDGRRMLEAAVDDAGAFTLPPLGAGEFELRVERPWGERLAARPLTVSAATPVELPAWDLGAR</sequence>
<dbReference type="AlphaFoldDB" id="A0A518BSG3"/>
<dbReference type="GO" id="GO:0016987">
    <property type="term" value="F:sigma factor activity"/>
    <property type="evidence" value="ECO:0007669"/>
    <property type="project" value="UniProtKB-KW"/>
</dbReference>
<dbReference type="Proteomes" id="UP000316921">
    <property type="component" value="Chromosome"/>
</dbReference>
<name>A0A518BSG3_9BACT</name>
<dbReference type="Gene3D" id="1.10.1740.10">
    <property type="match status" value="1"/>
</dbReference>
<evidence type="ECO:0000256" key="3">
    <source>
        <dbReference type="ARBA" id="ARBA00023082"/>
    </source>
</evidence>
<dbReference type="GO" id="GO:0006352">
    <property type="term" value="P:DNA-templated transcription initiation"/>
    <property type="evidence" value="ECO:0007669"/>
    <property type="project" value="InterPro"/>
</dbReference>
<dbReference type="NCBIfam" id="TIGR02937">
    <property type="entry name" value="sigma70-ECF"/>
    <property type="match status" value="1"/>
</dbReference>
<evidence type="ECO:0000256" key="5">
    <source>
        <dbReference type="ARBA" id="ARBA00023163"/>
    </source>
</evidence>
<dbReference type="Pfam" id="PF04542">
    <property type="entry name" value="Sigma70_r2"/>
    <property type="match status" value="1"/>
</dbReference>
<evidence type="ECO:0000256" key="2">
    <source>
        <dbReference type="ARBA" id="ARBA00023015"/>
    </source>
</evidence>
<dbReference type="PANTHER" id="PTHR43133">
    <property type="entry name" value="RNA POLYMERASE ECF-TYPE SIGMA FACTO"/>
    <property type="match status" value="1"/>
</dbReference>
<dbReference type="InterPro" id="IPR013249">
    <property type="entry name" value="RNA_pol_sigma70_r4_t2"/>
</dbReference>
<evidence type="ECO:0000313" key="8">
    <source>
        <dbReference type="EMBL" id="QDU69912.1"/>
    </source>
</evidence>
<keyword evidence="5" id="KW-0804">Transcription</keyword>
<dbReference type="InterPro" id="IPR007627">
    <property type="entry name" value="RNA_pol_sigma70_r2"/>
</dbReference>
<evidence type="ECO:0000256" key="4">
    <source>
        <dbReference type="ARBA" id="ARBA00023125"/>
    </source>
</evidence>
<dbReference type="CDD" id="cd06171">
    <property type="entry name" value="Sigma70_r4"/>
    <property type="match status" value="1"/>
</dbReference>
<dbReference type="InterPro" id="IPR036388">
    <property type="entry name" value="WH-like_DNA-bd_sf"/>
</dbReference>
<dbReference type="Pfam" id="PF08281">
    <property type="entry name" value="Sigma70_r4_2"/>
    <property type="match status" value="1"/>
</dbReference>
<organism evidence="8 9">
    <name type="scientific">Engelhardtia mirabilis</name>
    <dbReference type="NCBI Taxonomy" id="2528011"/>
    <lineage>
        <taxon>Bacteria</taxon>
        <taxon>Pseudomonadati</taxon>
        <taxon>Planctomycetota</taxon>
        <taxon>Planctomycetia</taxon>
        <taxon>Planctomycetia incertae sedis</taxon>
        <taxon>Engelhardtia</taxon>
    </lineage>
</organism>
<evidence type="ECO:0000259" key="6">
    <source>
        <dbReference type="Pfam" id="PF04542"/>
    </source>
</evidence>
<protein>
    <submittedName>
        <fullName evidence="8">RNA polymerase sigma factor SigV</fullName>
    </submittedName>
</protein>
<keyword evidence="9" id="KW-1185">Reference proteome</keyword>
<dbReference type="SUPFAM" id="SSF88946">
    <property type="entry name" value="Sigma2 domain of RNA polymerase sigma factors"/>
    <property type="match status" value="1"/>
</dbReference>
<dbReference type="KEGG" id="pbap:Pla133_50350"/>
<dbReference type="InterPro" id="IPR014284">
    <property type="entry name" value="RNA_pol_sigma-70_dom"/>
</dbReference>
<dbReference type="RefSeq" id="WP_145070262.1">
    <property type="nucleotide sequence ID" value="NZ_CP036287.1"/>
</dbReference>
<accession>A0A518BSG3</accession>
<keyword evidence="4" id="KW-0238">DNA-binding</keyword>
<keyword evidence="3" id="KW-0731">Sigma factor</keyword>
<gene>
    <name evidence="8" type="primary">sigV</name>
    <name evidence="8" type="ORF">Pla133_50350</name>
</gene>
<dbReference type="GO" id="GO:0003677">
    <property type="term" value="F:DNA binding"/>
    <property type="evidence" value="ECO:0007669"/>
    <property type="project" value="UniProtKB-KW"/>
</dbReference>
<feature type="domain" description="RNA polymerase sigma factor 70 region 4 type 2" evidence="7">
    <location>
        <begin position="106"/>
        <end position="157"/>
    </location>
</feature>